<proteinExistence type="predicted"/>
<keyword evidence="1" id="KW-1133">Transmembrane helix</keyword>
<dbReference type="Proteomes" id="UP000091820">
    <property type="component" value="Unassembled WGS sequence"/>
</dbReference>
<name>A0A1A9X5J8_9MUSC</name>
<sequence>MKWITATTTTATTTTATTTTSAFTGTTTTATTTISATIISSATTTSSAIIGTTPINCDLILYLASNYRNCIELWLNASLMCILMTVFPKLSIRKQVTNRLIVGLQRKVIFNEIIETLCLRKYDLFCAYETFYISLEYNLNSDFNRFCLVLLINYNATACTA</sequence>
<reference evidence="2" key="2">
    <citation type="submission" date="2020-05" db="UniProtKB">
        <authorList>
            <consortium name="EnsemblMetazoa"/>
        </authorList>
    </citation>
    <scope>IDENTIFICATION</scope>
    <source>
        <strain evidence="2">IAEA</strain>
    </source>
</reference>
<dbReference type="AlphaFoldDB" id="A0A1A9X5J8"/>
<keyword evidence="3" id="KW-1185">Reference proteome</keyword>
<organism evidence="2 3">
    <name type="scientific">Glossina brevipalpis</name>
    <dbReference type="NCBI Taxonomy" id="37001"/>
    <lineage>
        <taxon>Eukaryota</taxon>
        <taxon>Metazoa</taxon>
        <taxon>Ecdysozoa</taxon>
        <taxon>Arthropoda</taxon>
        <taxon>Hexapoda</taxon>
        <taxon>Insecta</taxon>
        <taxon>Pterygota</taxon>
        <taxon>Neoptera</taxon>
        <taxon>Endopterygota</taxon>
        <taxon>Diptera</taxon>
        <taxon>Brachycera</taxon>
        <taxon>Muscomorpha</taxon>
        <taxon>Hippoboscoidea</taxon>
        <taxon>Glossinidae</taxon>
        <taxon>Glossina</taxon>
    </lineage>
</organism>
<protein>
    <submittedName>
        <fullName evidence="2">Uncharacterized protein</fullName>
    </submittedName>
</protein>
<dbReference type="EnsemblMetazoa" id="GBRI045005-RA">
    <property type="protein sequence ID" value="GBRI045005-PA"/>
    <property type="gene ID" value="GBRI045005"/>
</dbReference>
<keyword evidence="1" id="KW-0472">Membrane</keyword>
<evidence type="ECO:0000313" key="2">
    <source>
        <dbReference type="EnsemblMetazoa" id="GBRI045005-PA"/>
    </source>
</evidence>
<evidence type="ECO:0000313" key="3">
    <source>
        <dbReference type="Proteomes" id="UP000091820"/>
    </source>
</evidence>
<evidence type="ECO:0000256" key="1">
    <source>
        <dbReference type="SAM" id="Phobius"/>
    </source>
</evidence>
<feature type="transmembrane region" description="Helical" evidence="1">
    <location>
        <begin position="73"/>
        <end position="92"/>
    </location>
</feature>
<dbReference type="VEuPathDB" id="VectorBase:GBRI045005"/>
<reference evidence="3" key="1">
    <citation type="submission" date="2014-03" db="EMBL/GenBank/DDBJ databases">
        <authorList>
            <person name="Aksoy S."/>
            <person name="Warren W."/>
            <person name="Wilson R.K."/>
        </authorList>
    </citation>
    <scope>NUCLEOTIDE SEQUENCE [LARGE SCALE GENOMIC DNA]</scope>
    <source>
        <strain evidence="3">IAEA</strain>
    </source>
</reference>
<accession>A0A1A9X5J8</accession>
<keyword evidence="1" id="KW-0812">Transmembrane</keyword>